<keyword evidence="16" id="KW-1185">Reference proteome</keyword>
<sequence length="260" mass="29382">MLKSYRAVLVSLSLLLVFVLSGCSNATTIDAHSTGIWDHYFVYPISLMLQFVAHHVPGGSFGIAIIIITLLVRSAMVPLAVSQYRSQMKMKKMQPELQKLKKKHGDVSKDIEKQKQYQKEMSELMKTGGWNPLAGCLPLLIQMPIFSALYYAISRTEEIRTSSFLWVNLGHADPYHILPILAALTTFIQMKIMQSNTSAGEQVPMLKMQQFMMPAMILFMGFAAPSGLVLYWITSNIFTMLQMIVLRKVMEREQGQLQNA</sequence>
<keyword evidence="9" id="KW-0564">Palmitate</keyword>
<keyword evidence="3 12" id="KW-1003">Cell membrane</keyword>
<feature type="transmembrane region" description="Helical" evidence="12">
    <location>
        <begin position="211"/>
        <end position="233"/>
    </location>
</feature>
<dbReference type="Proteomes" id="UP000027778">
    <property type="component" value="Unassembled WGS sequence"/>
</dbReference>
<dbReference type="PANTHER" id="PTHR12428:SF65">
    <property type="entry name" value="CYTOCHROME C OXIDASE ASSEMBLY PROTEIN COX18, MITOCHONDRIAL"/>
    <property type="match status" value="1"/>
</dbReference>
<evidence type="ECO:0000313" key="16">
    <source>
        <dbReference type="Proteomes" id="UP000027778"/>
    </source>
</evidence>
<evidence type="ECO:0000256" key="3">
    <source>
        <dbReference type="ARBA" id="ARBA00022475"/>
    </source>
</evidence>
<evidence type="ECO:0000313" key="15">
    <source>
        <dbReference type="EMBL" id="KEK25268.1"/>
    </source>
</evidence>
<dbReference type="HAMAP" id="MF_01811">
    <property type="entry name" value="YidC_type2"/>
    <property type="match status" value="1"/>
</dbReference>
<dbReference type="GO" id="GO:0051205">
    <property type="term" value="P:protein insertion into membrane"/>
    <property type="evidence" value="ECO:0007669"/>
    <property type="project" value="TreeGrafter"/>
</dbReference>
<feature type="chain" id="PRO_5039252654" description="Membrane protein insertase YidC" evidence="13">
    <location>
        <begin position="27"/>
        <end position="260"/>
    </location>
</feature>
<dbReference type="OrthoDB" id="9780552at2"/>
<comment type="subcellular location">
    <subcellularLocation>
        <location evidence="1 12">Cell membrane</location>
        <topology evidence="1 12">Multi-pass membrane protein</topology>
    </subcellularLocation>
</comment>
<evidence type="ECO:0000259" key="14">
    <source>
        <dbReference type="Pfam" id="PF02096"/>
    </source>
</evidence>
<evidence type="ECO:0000256" key="5">
    <source>
        <dbReference type="ARBA" id="ARBA00022729"/>
    </source>
</evidence>
<comment type="caution">
    <text evidence="12">Lacks conserved residue(s) required for the propagation of feature annotation.</text>
</comment>
<dbReference type="Pfam" id="PF02096">
    <property type="entry name" value="60KD_IMP"/>
    <property type="match status" value="1"/>
</dbReference>
<dbReference type="STRING" id="574375.AZF08_07740"/>
<dbReference type="CDD" id="cd20070">
    <property type="entry name" value="5TM_YidC_Alb3"/>
    <property type="match status" value="1"/>
</dbReference>
<dbReference type="NCBIfam" id="TIGR03592">
    <property type="entry name" value="yidC_oxa1_cterm"/>
    <property type="match status" value="1"/>
</dbReference>
<dbReference type="EMBL" id="JOTM01000002">
    <property type="protein sequence ID" value="KEK25268.1"/>
    <property type="molecule type" value="Genomic_DNA"/>
</dbReference>
<dbReference type="PANTHER" id="PTHR12428">
    <property type="entry name" value="OXA1"/>
    <property type="match status" value="1"/>
</dbReference>
<evidence type="ECO:0000256" key="1">
    <source>
        <dbReference type="ARBA" id="ARBA00004651"/>
    </source>
</evidence>
<evidence type="ECO:0000256" key="9">
    <source>
        <dbReference type="ARBA" id="ARBA00023139"/>
    </source>
</evidence>
<dbReference type="InterPro" id="IPR023060">
    <property type="entry name" value="YidC/YidC1/YidC2_Firmicutes"/>
</dbReference>
<evidence type="ECO:0000256" key="13">
    <source>
        <dbReference type="SAM" id="SignalP"/>
    </source>
</evidence>
<dbReference type="RefSeq" id="WP_033673115.1">
    <property type="nucleotide sequence ID" value="NZ_JOTM01000002.1"/>
</dbReference>
<keyword evidence="8 12" id="KW-0472">Membrane</keyword>
<evidence type="ECO:0000256" key="7">
    <source>
        <dbReference type="ARBA" id="ARBA00022989"/>
    </source>
</evidence>
<reference evidence="15 16" key="1">
    <citation type="submission" date="2014-06" db="EMBL/GenBank/DDBJ databases">
        <title>Draft genome sequence of Bacillus gaemokensis JCM 15801 (MCCC 1A00707).</title>
        <authorList>
            <person name="Lai Q."/>
            <person name="Liu Y."/>
            <person name="Shao Z."/>
        </authorList>
    </citation>
    <scope>NUCLEOTIDE SEQUENCE [LARGE SCALE GENOMIC DNA]</scope>
    <source>
        <strain evidence="15 16">JCM 15801</strain>
    </source>
</reference>
<feature type="transmembrane region" description="Helical" evidence="12">
    <location>
        <begin position="129"/>
        <end position="153"/>
    </location>
</feature>
<dbReference type="PROSITE" id="PS51257">
    <property type="entry name" value="PROKAR_LIPOPROTEIN"/>
    <property type="match status" value="1"/>
</dbReference>
<comment type="similarity">
    <text evidence="12">Belongs to the OXA1/ALB3/YidC family. Type 2 subfamily.</text>
</comment>
<dbReference type="eggNOG" id="COG0706">
    <property type="taxonomic scope" value="Bacteria"/>
</dbReference>
<gene>
    <name evidence="12" type="primary">yidC</name>
    <name evidence="15" type="ORF">BAGA_11600</name>
</gene>
<keyword evidence="2 12" id="KW-0813">Transport</keyword>
<proteinExistence type="inferred from homology"/>
<evidence type="ECO:0000256" key="6">
    <source>
        <dbReference type="ARBA" id="ARBA00022927"/>
    </source>
</evidence>
<dbReference type="GO" id="GO:0032977">
    <property type="term" value="F:membrane insertase activity"/>
    <property type="evidence" value="ECO:0007669"/>
    <property type="project" value="InterPro"/>
</dbReference>
<keyword evidence="10 12" id="KW-0143">Chaperone</keyword>
<evidence type="ECO:0000256" key="8">
    <source>
        <dbReference type="ARBA" id="ARBA00023136"/>
    </source>
</evidence>
<dbReference type="InterPro" id="IPR001708">
    <property type="entry name" value="YidC/ALB3/OXA1/COX18"/>
</dbReference>
<keyword evidence="4 12" id="KW-0812">Transmembrane</keyword>
<dbReference type="InterPro" id="IPR028055">
    <property type="entry name" value="YidC/Oxa/ALB_C"/>
</dbReference>
<evidence type="ECO:0000256" key="11">
    <source>
        <dbReference type="ARBA" id="ARBA00023288"/>
    </source>
</evidence>
<dbReference type="GO" id="GO:0015031">
    <property type="term" value="P:protein transport"/>
    <property type="evidence" value="ECO:0007669"/>
    <property type="project" value="UniProtKB-KW"/>
</dbReference>
<organism evidence="15 16">
    <name type="scientific">Bacillus gaemokensis</name>
    <dbReference type="NCBI Taxonomy" id="574375"/>
    <lineage>
        <taxon>Bacteria</taxon>
        <taxon>Bacillati</taxon>
        <taxon>Bacillota</taxon>
        <taxon>Bacilli</taxon>
        <taxon>Bacillales</taxon>
        <taxon>Bacillaceae</taxon>
        <taxon>Bacillus</taxon>
        <taxon>Bacillus cereus group</taxon>
    </lineage>
</organism>
<dbReference type="InterPro" id="IPR047196">
    <property type="entry name" value="YidC_ALB_C"/>
</dbReference>
<dbReference type="AlphaFoldDB" id="A0A073KS98"/>
<evidence type="ECO:0000256" key="12">
    <source>
        <dbReference type="HAMAP-Rule" id="MF_01811"/>
    </source>
</evidence>
<feature type="transmembrane region" description="Helical" evidence="12">
    <location>
        <begin position="61"/>
        <end position="81"/>
    </location>
</feature>
<evidence type="ECO:0000256" key="4">
    <source>
        <dbReference type="ARBA" id="ARBA00022692"/>
    </source>
</evidence>
<keyword evidence="11 12" id="KW-0449">Lipoprotein</keyword>
<evidence type="ECO:0000256" key="2">
    <source>
        <dbReference type="ARBA" id="ARBA00022448"/>
    </source>
</evidence>
<name>A0A073KS98_9BACI</name>
<evidence type="ECO:0000256" key="10">
    <source>
        <dbReference type="ARBA" id="ARBA00023186"/>
    </source>
</evidence>
<keyword evidence="7 12" id="KW-1133">Transmembrane helix</keyword>
<dbReference type="PRINTS" id="PR00701">
    <property type="entry name" value="60KDINNERMP"/>
</dbReference>
<feature type="signal peptide" evidence="13">
    <location>
        <begin position="1"/>
        <end position="26"/>
    </location>
</feature>
<dbReference type="GO" id="GO:0005886">
    <property type="term" value="C:plasma membrane"/>
    <property type="evidence" value="ECO:0007669"/>
    <property type="project" value="UniProtKB-SubCell"/>
</dbReference>
<comment type="function">
    <text evidence="12">Required for the insertion and/or proper folding and/or complex formation of integral membrane proteins into the membrane. Involved in integration of membrane proteins that insert both dependently and independently of the Sec translocase complex, as well as at least some lipoproteins.</text>
</comment>
<accession>A0A073KS98</accession>
<feature type="domain" description="Membrane insertase YidC/Oxa/ALB C-terminal" evidence="14">
    <location>
        <begin position="61"/>
        <end position="247"/>
    </location>
</feature>
<keyword evidence="5 12" id="KW-0732">Signal</keyword>
<comment type="caution">
    <text evidence="15">The sequence shown here is derived from an EMBL/GenBank/DDBJ whole genome shotgun (WGS) entry which is preliminary data.</text>
</comment>
<keyword evidence="6 12" id="KW-0653">Protein transport</keyword>
<protein>
    <recommendedName>
        <fullName evidence="12">Membrane protein insertase YidC</fullName>
    </recommendedName>
    <alternativeName>
        <fullName evidence="12">Foldase YidC</fullName>
    </alternativeName>
    <alternativeName>
        <fullName evidence="12">Membrane integrase YidC</fullName>
    </alternativeName>
    <alternativeName>
        <fullName evidence="12">Membrane protein YidC</fullName>
    </alternativeName>
</protein>